<dbReference type="Proteomes" id="UP000663836">
    <property type="component" value="Unassembled WGS sequence"/>
</dbReference>
<evidence type="ECO:0000313" key="2">
    <source>
        <dbReference type="Proteomes" id="UP000663836"/>
    </source>
</evidence>
<evidence type="ECO:0000313" key="1">
    <source>
        <dbReference type="EMBL" id="CAF4245410.1"/>
    </source>
</evidence>
<proteinExistence type="predicted"/>
<feature type="non-terminal residue" evidence="1">
    <location>
        <position position="16"/>
    </location>
</feature>
<accession>A0A820EFH8</accession>
<organism evidence="1 2">
    <name type="scientific">Rotaria sordida</name>
    <dbReference type="NCBI Taxonomy" id="392033"/>
    <lineage>
        <taxon>Eukaryota</taxon>
        <taxon>Metazoa</taxon>
        <taxon>Spiralia</taxon>
        <taxon>Gnathifera</taxon>
        <taxon>Rotifera</taxon>
        <taxon>Eurotatoria</taxon>
        <taxon>Bdelloidea</taxon>
        <taxon>Philodinida</taxon>
        <taxon>Philodinidae</taxon>
        <taxon>Rotaria</taxon>
    </lineage>
</organism>
<dbReference type="EMBL" id="CAJOBD010021314">
    <property type="protein sequence ID" value="CAF4245410.1"/>
    <property type="molecule type" value="Genomic_DNA"/>
</dbReference>
<gene>
    <name evidence="1" type="ORF">JBS370_LOCUS38488</name>
</gene>
<reference evidence="1" key="1">
    <citation type="submission" date="2021-02" db="EMBL/GenBank/DDBJ databases">
        <authorList>
            <person name="Nowell W R."/>
        </authorList>
    </citation>
    <scope>NUCLEOTIDE SEQUENCE</scope>
</reference>
<name>A0A820EFH8_9BILA</name>
<sequence>MWMYWCDMCGGGGWIE</sequence>
<protein>
    <submittedName>
        <fullName evidence="1">Uncharacterized protein</fullName>
    </submittedName>
</protein>
<comment type="caution">
    <text evidence="1">The sequence shown here is derived from an EMBL/GenBank/DDBJ whole genome shotgun (WGS) entry which is preliminary data.</text>
</comment>
<dbReference type="AlphaFoldDB" id="A0A820EFH8"/>